<evidence type="ECO:0000313" key="7">
    <source>
        <dbReference type="EMBL" id="KAG7371963.1"/>
    </source>
</evidence>
<evidence type="ECO:0000256" key="6">
    <source>
        <dbReference type="ARBA" id="ARBA00023186"/>
    </source>
</evidence>
<dbReference type="InterPro" id="IPR017998">
    <property type="entry name" value="Chaperone_TCP-1"/>
</dbReference>
<dbReference type="GO" id="GO:0140662">
    <property type="term" value="F:ATP-dependent protein folding chaperone"/>
    <property type="evidence" value="ECO:0007669"/>
    <property type="project" value="InterPro"/>
</dbReference>
<keyword evidence="3" id="KW-0963">Cytoplasm</keyword>
<evidence type="ECO:0000256" key="3">
    <source>
        <dbReference type="ARBA" id="ARBA00022490"/>
    </source>
</evidence>
<organism evidence="7 8">
    <name type="scientific">Nitzschia inconspicua</name>
    <dbReference type="NCBI Taxonomy" id="303405"/>
    <lineage>
        <taxon>Eukaryota</taxon>
        <taxon>Sar</taxon>
        <taxon>Stramenopiles</taxon>
        <taxon>Ochrophyta</taxon>
        <taxon>Bacillariophyta</taxon>
        <taxon>Bacillariophyceae</taxon>
        <taxon>Bacillariophycidae</taxon>
        <taxon>Bacillariales</taxon>
        <taxon>Bacillariaceae</taxon>
        <taxon>Nitzschia</taxon>
    </lineage>
</organism>
<proteinExistence type="inferred from homology"/>
<reference evidence="7" key="2">
    <citation type="submission" date="2021-04" db="EMBL/GenBank/DDBJ databases">
        <authorList>
            <person name="Podell S."/>
        </authorList>
    </citation>
    <scope>NUCLEOTIDE SEQUENCE</scope>
    <source>
        <strain evidence="7">Hildebrandi</strain>
    </source>
</reference>
<protein>
    <submittedName>
        <fullName evidence="7">Thermosome subunit</fullName>
    </submittedName>
</protein>
<evidence type="ECO:0000256" key="4">
    <source>
        <dbReference type="ARBA" id="ARBA00022741"/>
    </source>
</evidence>
<dbReference type="GO" id="GO:0005524">
    <property type="term" value="F:ATP binding"/>
    <property type="evidence" value="ECO:0007669"/>
    <property type="project" value="UniProtKB-KW"/>
</dbReference>
<keyword evidence="4" id="KW-0547">Nucleotide-binding</keyword>
<keyword evidence="6" id="KW-0143">Chaperone</keyword>
<dbReference type="InterPro" id="IPR002423">
    <property type="entry name" value="Cpn60/GroEL/TCP-1"/>
</dbReference>
<name>A0A9K3M0G8_9STRA</name>
<evidence type="ECO:0000256" key="2">
    <source>
        <dbReference type="ARBA" id="ARBA00008020"/>
    </source>
</evidence>
<comment type="similarity">
    <text evidence="2">Belongs to the TCP-1 chaperonin family.</text>
</comment>
<dbReference type="Pfam" id="PF00118">
    <property type="entry name" value="Cpn60_TCP1"/>
    <property type="match status" value="1"/>
</dbReference>
<sequence>MSSMAYNAAAGLGGMLKAGHEHYFDDDADGGAVVARSISAACELSRMLSSSLGPQGRNKLVVNHLEKIIVTSDCASILKEIEVEHPAAKLLELAVEQQEKECGDGTNLSLMFAGELLTSTLDLMKTMGWRHKTDILEGYHLAATKLLKDLLSTNEDEKGCVVGKLQHPASSPEALKELQEKVLKPVLGSKQYGTEDILSDLVGQACQIVLQEGMVLQPESIRTVKILGGNLSQSACVQGFVAQRGVETTKTRCEKAKIAVYASGVEASATEAKGTVLMKTADDLKNYNRTEEAKMEEIIQGIAESGVQVLVTGGNISDMALHFIEKYGLVALKLSSKWELRRLCQATGATALVRLGAPTPEEMGYSTVTQKVVGGRTVTVFENDVDGSSKIATLVLRASTSSVLNDLERAVEDGVHAVQMACKDGRLVYGGGACEMECAVQLDQFADQHPGLEQYAIRAFAKSLECVARTLADNAGWDAVQVLADIRAAHVNGQADVGIDITSAPGSKGMKEANVYDLMYVKRSALKLAIEAATTVLKVDQIIMSKRSGGPKMPGQ</sequence>
<evidence type="ECO:0000256" key="1">
    <source>
        <dbReference type="ARBA" id="ARBA00004496"/>
    </source>
</evidence>
<comment type="caution">
    <text evidence="7">The sequence shown here is derived from an EMBL/GenBank/DDBJ whole genome shotgun (WGS) entry which is preliminary data.</text>
</comment>
<dbReference type="GO" id="GO:0051082">
    <property type="term" value="F:unfolded protein binding"/>
    <property type="evidence" value="ECO:0007669"/>
    <property type="project" value="InterPro"/>
</dbReference>
<dbReference type="InterPro" id="IPR012721">
    <property type="entry name" value="Chap_CCT_theta"/>
</dbReference>
<evidence type="ECO:0000313" key="8">
    <source>
        <dbReference type="Proteomes" id="UP000693970"/>
    </source>
</evidence>
<dbReference type="GO" id="GO:0005737">
    <property type="term" value="C:cytoplasm"/>
    <property type="evidence" value="ECO:0007669"/>
    <property type="project" value="UniProtKB-SubCell"/>
</dbReference>
<accession>A0A9K3M0G8</accession>
<gene>
    <name evidence="7" type="ORF">IV203_018105</name>
</gene>
<comment type="subcellular location">
    <subcellularLocation>
        <location evidence="1">Cytoplasm</location>
    </subcellularLocation>
</comment>
<keyword evidence="8" id="KW-1185">Reference proteome</keyword>
<dbReference type="PANTHER" id="PTHR11353">
    <property type="entry name" value="CHAPERONIN"/>
    <property type="match status" value="1"/>
</dbReference>
<evidence type="ECO:0000256" key="5">
    <source>
        <dbReference type="ARBA" id="ARBA00022840"/>
    </source>
</evidence>
<dbReference type="FunFam" id="3.50.7.10:FF:000008">
    <property type="entry name" value="T-complex protein 1 subunit theta"/>
    <property type="match status" value="1"/>
</dbReference>
<dbReference type="GO" id="GO:0016887">
    <property type="term" value="F:ATP hydrolysis activity"/>
    <property type="evidence" value="ECO:0007669"/>
    <property type="project" value="InterPro"/>
</dbReference>
<keyword evidence="5" id="KW-0067">ATP-binding</keyword>
<dbReference type="NCBIfam" id="TIGR02346">
    <property type="entry name" value="chap_CCT_theta"/>
    <property type="match status" value="1"/>
</dbReference>
<dbReference type="EMBL" id="JAGRRH010000003">
    <property type="protein sequence ID" value="KAG7371963.1"/>
    <property type="molecule type" value="Genomic_DNA"/>
</dbReference>
<dbReference type="Proteomes" id="UP000693970">
    <property type="component" value="Unassembled WGS sequence"/>
</dbReference>
<reference evidence="7" key="1">
    <citation type="journal article" date="2021" name="Sci. Rep.">
        <title>Diploid genomic architecture of Nitzschia inconspicua, an elite biomass production diatom.</title>
        <authorList>
            <person name="Oliver A."/>
            <person name="Podell S."/>
            <person name="Pinowska A."/>
            <person name="Traller J.C."/>
            <person name="Smith S.R."/>
            <person name="McClure R."/>
            <person name="Beliaev A."/>
            <person name="Bohutskyi P."/>
            <person name="Hill E.A."/>
            <person name="Rabines A."/>
            <person name="Zheng H."/>
            <person name="Allen L.Z."/>
            <person name="Kuo A."/>
            <person name="Grigoriev I.V."/>
            <person name="Allen A.E."/>
            <person name="Hazlebeck D."/>
            <person name="Allen E.E."/>
        </authorList>
    </citation>
    <scope>NUCLEOTIDE SEQUENCE</scope>
    <source>
        <strain evidence="7">Hildebrandi</strain>
    </source>
</reference>
<dbReference type="AlphaFoldDB" id="A0A9K3M0G8"/>
<dbReference type="OrthoDB" id="1748577at2759"/>